<evidence type="ECO:0000313" key="2">
    <source>
        <dbReference type="Proteomes" id="UP000181790"/>
    </source>
</evidence>
<dbReference type="EMBL" id="MORL01000003">
    <property type="protein sequence ID" value="OIN59772.1"/>
    <property type="molecule type" value="Genomic_DNA"/>
</dbReference>
<dbReference type="OrthoDB" id="9796786at2"/>
<dbReference type="Proteomes" id="UP000181790">
    <property type="component" value="Unassembled WGS sequence"/>
</dbReference>
<dbReference type="AlphaFoldDB" id="A0A1S2VLY7"/>
<dbReference type="InterPro" id="IPR010982">
    <property type="entry name" value="Lambda_DNA-bd_dom_sf"/>
</dbReference>
<gene>
    <name evidence="1" type="ORF">BLX24_07910</name>
</gene>
<comment type="caution">
    <text evidence="1">The sequence shown here is derived from an EMBL/GenBank/DDBJ whole genome shotgun (WGS) entry which is preliminary data.</text>
</comment>
<evidence type="ECO:0000313" key="1">
    <source>
        <dbReference type="EMBL" id="OIN59772.1"/>
    </source>
</evidence>
<protein>
    <recommendedName>
        <fullName evidence="3">Addiction module antidote protein, HigA family</fullName>
    </recommendedName>
</protein>
<dbReference type="RefSeq" id="WP_071502573.1">
    <property type="nucleotide sequence ID" value="NZ_MORL01000003.1"/>
</dbReference>
<proteinExistence type="predicted"/>
<dbReference type="Gene3D" id="1.10.260.40">
    <property type="entry name" value="lambda repressor-like DNA-binding domains"/>
    <property type="match status" value="1"/>
</dbReference>
<sequence>MSQTVNTEIADQEPFLPDWSSKPGNTIKSVMLEKEITPGYLAKKLELSDTDFQKLLDAEIPVTPGIARLLSIYLGASIQFWINRQKHYEEALQSSPVINTDMNQETVRISQAEEDIKRRRDEKAVIDEAMQARGQSEPDETVIAPPAAEPADQEVVQLIEKLKAAKARYNESAREFNQLVRLAQELGLGMQIRHHKGAYSGFYEGDVTVSVTQHIRL</sequence>
<organism evidence="1 2">
    <name type="scientific">Arsenicibacter rosenii</name>
    <dbReference type="NCBI Taxonomy" id="1750698"/>
    <lineage>
        <taxon>Bacteria</taxon>
        <taxon>Pseudomonadati</taxon>
        <taxon>Bacteroidota</taxon>
        <taxon>Cytophagia</taxon>
        <taxon>Cytophagales</taxon>
        <taxon>Spirosomataceae</taxon>
        <taxon>Arsenicibacter</taxon>
    </lineage>
</organism>
<reference evidence="1 2" key="1">
    <citation type="submission" date="2016-10" db="EMBL/GenBank/DDBJ databases">
        <title>Arsenicibacter rosenii gen. nov., sp. nov., an efficient arsenic-methylating bacterium isolated from an arsenic-contaminated paddy soil.</title>
        <authorList>
            <person name="Huang K."/>
        </authorList>
    </citation>
    <scope>NUCLEOTIDE SEQUENCE [LARGE SCALE GENOMIC DNA]</scope>
    <source>
        <strain evidence="1 2">SM-1</strain>
    </source>
</reference>
<evidence type="ECO:0008006" key="3">
    <source>
        <dbReference type="Google" id="ProtNLM"/>
    </source>
</evidence>
<dbReference type="SUPFAM" id="SSF47413">
    <property type="entry name" value="lambda repressor-like DNA-binding domains"/>
    <property type="match status" value="1"/>
</dbReference>
<keyword evidence="2" id="KW-1185">Reference proteome</keyword>
<name>A0A1S2VLY7_9BACT</name>
<dbReference type="GO" id="GO:0003677">
    <property type="term" value="F:DNA binding"/>
    <property type="evidence" value="ECO:0007669"/>
    <property type="project" value="InterPro"/>
</dbReference>
<accession>A0A1S2VLY7</accession>